<feature type="signal peptide" evidence="3">
    <location>
        <begin position="1"/>
        <end position="21"/>
    </location>
</feature>
<feature type="transmembrane region" description="Helical" evidence="2">
    <location>
        <begin position="166"/>
        <end position="186"/>
    </location>
</feature>
<keyword evidence="2" id="KW-1133">Transmembrane helix</keyword>
<name>A0ABT9HN48_9SPHN</name>
<keyword evidence="3" id="KW-0732">Signal</keyword>
<dbReference type="RefSeq" id="WP_305931971.1">
    <property type="nucleotide sequence ID" value="NZ_JAVAIM010000001.1"/>
</dbReference>
<feature type="compositionally biased region" description="Low complexity" evidence="1">
    <location>
        <begin position="140"/>
        <end position="151"/>
    </location>
</feature>
<feature type="chain" id="PRO_5045290629" evidence="3">
    <location>
        <begin position="22"/>
        <end position="371"/>
    </location>
</feature>
<evidence type="ECO:0000256" key="2">
    <source>
        <dbReference type="SAM" id="Phobius"/>
    </source>
</evidence>
<sequence>MPTFRLPLTALMLSLSAPAMAQSAQDFSLPPGPTPTASPRAQGPVDEESSVVPVAPRVINTARPTPRATATPTPTPTPTPTSSGTATPPRSVTSPRPTPMPRPVETVPVSPRIPAPEEPVQDFPPVQPTDGTSPIPAPPAAQDVQQPSDEAEIAGAEEIAAEDTDWTWLAILAAALAAIGAGLFFWKRRQTSAPAPQIERPVVASVPKANAATAADALTVRLTAEKLTRSAMFATLKYRLTLVNRTDAALSDVTVGVDLVSASAASPMEQQVATAETSLEPKHTLARIAPRQNVAVQGQVQLPLSTAQVIMQGRHPLLVPLMRVRVDGAGEGALVKTFVVGQGQPDGGRVQPFRLDEPPRSYAPIAQRELA</sequence>
<evidence type="ECO:0000256" key="1">
    <source>
        <dbReference type="SAM" id="MobiDB-lite"/>
    </source>
</evidence>
<evidence type="ECO:0000313" key="4">
    <source>
        <dbReference type="EMBL" id="MDP4574581.1"/>
    </source>
</evidence>
<dbReference type="Proteomes" id="UP001240639">
    <property type="component" value="Unassembled WGS sequence"/>
</dbReference>
<accession>A0ABT9HN48</accession>
<evidence type="ECO:0000256" key="3">
    <source>
        <dbReference type="SAM" id="SignalP"/>
    </source>
</evidence>
<keyword evidence="2" id="KW-0812">Transmembrane</keyword>
<proteinExistence type="predicted"/>
<feature type="compositionally biased region" description="Low complexity" evidence="1">
    <location>
        <begin position="61"/>
        <end position="72"/>
    </location>
</feature>
<keyword evidence="2" id="KW-0472">Membrane</keyword>
<feature type="region of interest" description="Disordered" evidence="1">
    <location>
        <begin position="19"/>
        <end position="151"/>
    </location>
</feature>
<gene>
    <name evidence="4" type="ORF">Q9K02_05440</name>
</gene>
<comment type="caution">
    <text evidence="4">The sequence shown here is derived from an EMBL/GenBank/DDBJ whole genome shotgun (WGS) entry which is preliminary data.</text>
</comment>
<feature type="compositionally biased region" description="Low complexity" evidence="1">
    <location>
        <begin position="80"/>
        <end position="95"/>
    </location>
</feature>
<evidence type="ECO:0000313" key="5">
    <source>
        <dbReference type="Proteomes" id="UP001240639"/>
    </source>
</evidence>
<dbReference type="EMBL" id="JAVAIM010000001">
    <property type="protein sequence ID" value="MDP4574581.1"/>
    <property type="molecule type" value="Genomic_DNA"/>
</dbReference>
<organism evidence="4 5">
    <name type="scientific">Qipengyuania profundimaris</name>
    <dbReference type="NCBI Taxonomy" id="3067652"/>
    <lineage>
        <taxon>Bacteria</taxon>
        <taxon>Pseudomonadati</taxon>
        <taxon>Pseudomonadota</taxon>
        <taxon>Alphaproteobacteria</taxon>
        <taxon>Sphingomonadales</taxon>
        <taxon>Erythrobacteraceae</taxon>
        <taxon>Qipengyuania</taxon>
    </lineage>
</organism>
<dbReference type="NCBIfam" id="TIGR01167">
    <property type="entry name" value="LPXTG_anchor"/>
    <property type="match status" value="1"/>
</dbReference>
<protein>
    <submittedName>
        <fullName evidence="4">LPXTG cell wall anchor domain-containing protein</fullName>
    </submittedName>
</protein>
<keyword evidence="5" id="KW-1185">Reference proteome</keyword>
<reference evidence="4 5" key="1">
    <citation type="submission" date="2023-08" db="EMBL/GenBank/DDBJ databases">
        <title>genomic of G39.</title>
        <authorList>
            <person name="Wang Y."/>
        </authorList>
    </citation>
    <scope>NUCLEOTIDE SEQUENCE [LARGE SCALE GENOMIC DNA]</scope>
    <source>
        <strain evidence="4 5">G39</strain>
    </source>
</reference>